<dbReference type="GO" id="GO:0000976">
    <property type="term" value="F:transcription cis-regulatory region binding"/>
    <property type="evidence" value="ECO:0007669"/>
    <property type="project" value="TreeGrafter"/>
</dbReference>
<dbReference type="PANTHER" id="PTHR30126:SF25">
    <property type="entry name" value="HTH-TYPE TRANSCRIPTIONAL REGULATOR METR"/>
    <property type="match status" value="1"/>
</dbReference>
<dbReference type="SUPFAM" id="SSF53850">
    <property type="entry name" value="Periplasmic binding protein-like II"/>
    <property type="match status" value="1"/>
</dbReference>
<dbReference type="Pfam" id="PF00126">
    <property type="entry name" value="HTH_1"/>
    <property type="match status" value="1"/>
</dbReference>
<dbReference type="GO" id="GO:0003700">
    <property type="term" value="F:DNA-binding transcription factor activity"/>
    <property type="evidence" value="ECO:0007669"/>
    <property type="project" value="InterPro"/>
</dbReference>
<sequence>MITLKHLKIIQALHENSTLTRAANILYLSQSALSHQIRYLEEKLGVPLWERKGRNLRFTKAGELLLQTAQQLLPILEQTEKTLKAYAQGRQGILRIGVEYYPCYEWLTKVIGVFLQKMPDVEVEIINKFQFSGHEGLLNYHIDILITPDIEKEADIHIETLVQYNLVLLVADEHPLAHKTIITPKDLAHKTLLTFPVPLERLDILTQFLNPAHIKPKHIKKIESIELILQMTTLGRGVCILPEWLADEFIKKMPVKKIRISANGLNQKLFAILRKQDKEINYIQRFVKISKKIVNTT</sequence>
<evidence type="ECO:0000313" key="6">
    <source>
        <dbReference type="EMBL" id="QKQ24812.1"/>
    </source>
</evidence>
<dbReference type="Gene3D" id="1.10.10.10">
    <property type="entry name" value="Winged helix-like DNA-binding domain superfamily/Winged helix DNA-binding domain"/>
    <property type="match status" value="1"/>
</dbReference>
<keyword evidence="3" id="KW-0238">DNA-binding</keyword>
<dbReference type="InterPro" id="IPR005119">
    <property type="entry name" value="LysR_subst-bd"/>
</dbReference>
<dbReference type="Pfam" id="PF03466">
    <property type="entry name" value="LysR_substrate"/>
    <property type="match status" value="1"/>
</dbReference>
<dbReference type="PRINTS" id="PR00039">
    <property type="entry name" value="HTHLYSR"/>
</dbReference>
<dbReference type="FunFam" id="1.10.10.10:FF:000001">
    <property type="entry name" value="LysR family transcriptional regulator"/>
    <property type="match status" value="1"/>
</dbReference>
<evidence type="ECO:0000256" key="2">
    <source>
        <dbReference type="ARBA" id="ARBA00023015"/>
    </source>
</evidence>
<dbReference type="Gene3D" id="3.40.190.10">
    <property type="entry name" value="Periplasmic binding protein-like II"/>
    <property type="match status" value="1"/>
</dbReference>
<dbReference type="Proteomes" id="UP000509429">
    <property type="component" value="Chromosome"/>
</dbReference>
<keyword evidence="2" id="KW-0805">Transcription regulation</keyword>
<evidence type="ECO:0000259" key="5">
    <source>
        <dbReference type="PROSITE" id="PS50931"/>
    </source>
</evidence>
<accession>A0A6N0HQX6</accession>
<dbReference type="PROSITE" id="PS50931">
    <property type="entry name" value="HTH_LYSR"/>
    <property type="match status" value="1"/>
</dbReference>
<dbReference type="EMBL" id="CP054490">
    <property type="protein sequence ID" value="QKQ24812.1"/>
    <property type="molecule type" value="Genomic_DNA"/>
</dbReference>
<dbReference type="InterPro" id="IPR036390">
    <property type="entry name" value="WH_DNA-bd_sf"/>
</dbReference>
<evidence type="ECO:0000256" key="3">
    <source>
        <dbReference type="ARBA" id="ARBA00023125"/>
    </source>
</evidence>
<keyword evidence="7" id="KW-1185">Reference proteome</keyword>
<dbReference type="AlphaFoldDB" id="A0A6N0HQX6"/>
<reference evidence="6 7" key="1">
    <citation type="submission" date="2020-05" db="EMBL/GenBank/DDBJ databases">
        <title>Horizontal transmission and recombination maintain forever young bacterial symbiont genomes.</title>
        <authorList>
            <person name="Russell S.L."/>
            <person name="Pepper-Tunick E."/>
            <person name="Svedberg J."/>
            <person name="Byrne A."/>
            <person name="Ruelas Castillo J."/>
            <person name="Vollmers C."/>
            <person name="Beinart R.A."/>
            <person name="Corbett-Detig R."/>
        </authorList>
    </citation>
    <scope>NUCLEOTIDE SEQUENCE [LARGE SCALE GENOMIC DNA]</scope>
    <source>
        <strain evidence="6">JDF_Ridge</strain>
    </source>
</reference>
<gene>
    <name evidence="6" type="ORF">HUE58_05025</name>
</gene>
<keyword evidence="4" id="KW-0804">Transcription</keyword>
<dbReference type="PANTHER" id="PTHR30126">
    <property type="entry name" value="HTH-TYPE TRANSCRIPTIONAL REGULATOR"/>
    <property type="match status" value="1"/>
</dbReference>
<feature type="domain" description="HTH lysR-type" evidence="5">
    <location>
        <begin position="2"/>
        <end position="59"/>
    </location>
</feature>
<dbReference type="SUPFAM" id="SSF46785">
    <property type="entry name" value="Winged helix' DNA-binding domain"/>
    <property type="match status" value="1"/>
</dbReference>
<evidence type="ECO:0000313" key="7">
    <source>
        <dbReference type="Proteomes" id="UP000509429"/>
    </source>
</evidence>
<organism evidence="6 7">
    <name type="scientific">Candidatus Ruthia endofausta</name>
    <dbReference type="NCBI Taxonomy" id="2738852"/>
    <lineage>
        <taxon>Bacteria</taxon>
        <taxon>Pseudomonadati</taxon>
        <taxon>Pseudomonadota</taxon>
        <taxon>Gammaproteobacteria</taxon>
        <taxon>Candidatus Pseudothioglobaceae</taxon>
        <taxon>Candidatus Ruthturnera</taxon>
    </lineage>
</organism>
<comment type="similarity">
    <text evidence="1">Belongs to the LysR transcriptional regulatory family.</text>
</comment>
<evidence type="ECO:0000256" key="1">
    <source>
        <dbReference type="ARBA" id="ARBA00009437"/>
    </source>
</evidence>
<name>A0A6N0HQX6_9GAMM</name>
<proteinExistence type="inferred from homology"/>
<protein>
    <submittedName>
        <fullName evidence="6">LysR family transcriptional regulator</fullName>
    </submittedName>
</protein>
<evidence type="ECO:0000256" key="4">
    <source>
        <dbReference type="ARBA" id="ARBA00023163"/>
    </source>
</evidence>
<dbReference type="InterPro" id="IPR036388">
    <property type="entry name" value="WH-like_DNA-bd_sf"/>
</dbReference>
<dbReference type="KEGG" id="reo:HUE58_05025"/>
<dbReference type="InterPro" id="IPR000847">
    <property type="entry name" value="LysR_HTH_N"/>
</dbReference>